<evidence type="ECO:0000313" key="7">
    <source>
        <dbReference type="EMBL" id="TDP13264.1"/>
    </source>
</evidence>
<dbReference type="Gene3D" id="1.10.10.60">
    <property type="entry name" value="Homeodomain-like"/>
    <property type="match status" value="1"/>
</dbReference>
<evidence type="ECO:0000313" key="8">
    <source>
        <dbReference type="Proteomes" id="UP000295357"/>
    </source>
</evidence>
<organism evidence="7 8">
    <name type="scientific">Roseateles asaccharophilus</name>
    <dbReference type="NCBI Taxonomy" id="582607"/>
    <lineage>
        <taxon>Bacteria</taxon>
        <taxon>Pseudomonadati</taxon>
        <taxon>Pseudomonadota</taxon>
        <taxon>Betaproteobacteria</taxon>
        <taxon>Burkholderiales</taxon>
        <taxon>Sphaerotilaceae</taxon>
        <taxon>Roseateles</taxon>
    </lineage>
</organism>
<keyword evidence="4" id="KW-0597">Phosphoprotein</keyword>
<dbReference type="OrthoDB" id="9801101at2"/>
<dbReference type="InterPro" id="IPR011006">
    <property type="entry name" value="CheY-like_superfamily"/>
</dbReference>
<evidence type="ECO:0000256" key="4">
    <source>
        <dbReference type="PROSITE-ProRule" id="PRU00169"/>
    </source>
</evidence>
<dbReference type="PROSITE" id="PS50110">
    <property type="entry name" value="RESPONSE_REGULATORY"/>
    <property type="match status" value="1"/>
</dbReference>
<reference evidence="7 8" key="1">
    <citation type="submission" date="2019-03" db="EMBL/GenBank/DDBJ databases">
        <title>Genomic Encyclopedia of Type Strains, Phase IV (KMG-IV): sequencing the most valuable type-strain genomes for metagenomic binning, comparative biology and taxonomic classification.</title>
        <authorList>
            <person name="Goeker M."/>
        </authorList>
    </citation>
    <scope>NUCLEOTIDE SEQUENCE [LARGE SCALE GENOMIC DNA]</scope>
    <source>
        <strain evidence="7 8">DSM 25082</strain>
    </source>
</reference>
<dbReference type="InterPro" id="IPR053142">
    <property type="entry name" value="PchR_regulatory_protein"/>
</dbReference>
<dbReference type="Proteomes" id="UP000295357">
    <property type="component" value="Unassembled WGS sequence"/>
</dbReference>
<dbReference type="SMART" id="SM00448">
    <property type="entry name" value="REC"/>
    <property type="match status" value="1"/>
</dbReference>
<dbReference type="GO" id="GO:0000160">
    <property type="term" value="P:phosphorelay signal transduction system"/>
    <property type="evidence" value="ECO:0007669"/>
    <property type="project" value="InterPro"/>
</dbReference>
<dbReference type="AlphaFoldDB" id="A0A4R6NG60"/>
<dbReference type="InterPro" id="IPR018062">
    <property type="entry name" value="HTH_AraC-typ_CS"/>
</dbReference>
<accession>A0A4R6NG60</accession>
<feature type="domain" description="Response regulatory" evidence="6">
    <location>
        <begin position="13"/>
        <end position="128"/>
    </location>
</feature>
<dbReference type="InterPro" id="IPR018060">
    <property type="entry name" value="HTH_AraC"/>
</dbReference>
<gene>
    <name evidence="7" type="ORF">DFR39_101739</name>
</gene>
<evidence type="ECO:0000259" key="5">
    <source>
        <dbReference type="PROSITE" id="PS01124"/>
    </source>
</evidence>
<evidence type="ECO:0000256" key="1">
    <source>
        <dbReference type="ARBA" id="ARBA00023015"/>
    </source>
</evidence>
<evidence type="ECO:0000256" key="3">
    <source>
        <dbReference type="ARBA" id="ARBA00023163"/>
    </source>
</evidence>
<evidence type="ECO:0000259" key="6">
    <source>
        <dbReference type="PROSITE" id="PS50110"/>
    </source>
</evidence>
<dbReference type="SMART" id="SM00342">
    <property type="entry name" value="HTH_ARAC"/>
    <property type="match status" value="1"/>
</dbReference>
<comment type="caution">
    <text evidence="7">The sequence shown here is derived from an EMBL/GenBank/DDBJ whole genome shotgun (WGS) entry which is preliminary data.</text>
</comment>
<dbReference type="RefSeq" id="WP_133602159.1">
    <property type="nucleotide sequence ID" value="NZ_JAUFPJ010000001.1"/>
</dbReference>
<dbReference type="InterPro" id="IPR020449">
    <property type="entry name" value="Tscrpt_reg_AraC-type_HTH"/>
</dbReference>
<dbReference type="PRINTS" id="PR00032">
    <property type="entry name" value="HTHARAC"/>
</dbReference>
<dbReference type="Pfam" id="PF12833">
    <property type="entry name" value="HTH_18"/>
    <property type="match status" value="1"/>
</dbReference>
<dbReference type="InterPro" id="IPR001789">
    <property type="entry name" value="Sig_transdc_resp-reg_receiver"/>
</dbReference>
<protein>
    <submittedName>
        <fullName evidence="7">AraC family two component transcriptional regulator</fullName>
    </submittedName>
</protein>
<dbReference type="GO" id="GO:0043565">
    <property type="term" value="F:sequence-specific DNA binding"/>
    <property type="evidence" value="ECO:0007669"/>
    <property type="project" value="InterPro"/>
</dbReference>
<dbReference type="SUPFAM" id="SSF52172">
    <property type="entry name" value="CheY-like"/>
    <property type="match status" value="1"/>
</dbReference>
<dbReference type="Pfam" id="PF00072">
    <property type="entry name" value="Response_reg"/>
    <property type="match status" value="1"/>
</dbReference>
<feature type="domain" description="HTH araC/xylS-type" evidence="5">
    <location>
        <begin position="155"/>
        <end position="253"/>
    </location>
</feature>
<dbReference type="SUPFAM" id="SSF46689">
    <property type="entry name" value="Homeodomain-like"/>
    <property type="match status" value="2"/>
</dbReference>
<keyword evidence="3" id="KW-0804">Transcription</keyword>
<sequence>MNRAVPESTPLPLLLLVDDKPEELRWLIPLLQPHFRLALAADGLSALHKAESLQPELVLLDINLPDLDGLTLGRRLKASPSTAEVPLIFLSAHNEPAARIEGLGLGAVDFIGKDAHPEEVLARLRLHLALSRRLRAAERPTRDAPTSTPDQTLLRSICSHVQAHLDQGLSVAAIARHFGLSDKRLLSLFREQLGQTVSGYISEERMRAGQRLLQQTRLEVQQIAQMVGYANPANFATAFRERHGLSPQAYRQSLRQGSEPAEACP</sequence>
<keyword evidence="8" id="KW-1185">Reference proteome</keyword>
<dbReference type="Gene3D" id="3.40.50.2300">
    <property type="match status" value="1"/>
</dbReference>
<dbReference type="PANTHER" id="PTHR47893">
    <property type="entry name" value="REGULATORY PROTEIN PCHR"/>
    <property type="match status" value="1"/>
</dbReference>
<dbReference type="EMBL" id="SNXE01000001">
    <property type="protein sequence ID" value="TDP13264.1"/>
    <property type="molecule type" value="Genomic_DNA"/>
</dbReference>
<dbReference type="InterPro" id="IPR009057">
    <property type="entry name" value="Homeodomain-like_sf"/>
</dbReference>
<proteinExistence type="predicted"/>
<dbReference type="PROSITE" id="PS01124">
    <property type="entry name" value="HTH_ARAC_FAMILY_2"/>
    <property type="match status" value="1"/>
</dbReference>
<name>A0A4R6NG60_9BURK</name>
<dbReference type="GO" id="GO:0003700">
    <property type="term" value="F:DNA-binding transcription factor activity"/>
    <property type="evidence" value="ECO:0007669"/>
    <property type="project" value="InterPro"/>
</dbReference>
<dbReference type="PROSITE" id="PS00041">
    <property type="entry name" value="HTH_ARAC_FAMILY_1"/>
    <property type="match status" value="1"/>
</dbReference>
<keyword evidence="1" id="KW-0805">Transcription regulation</keyword>
<dbReference type="PANTHER" id="PTHR47893:SF1">
    <property type="entry name" value="REGULATORY PROTEIN PCHR"/>
    <property type="match status" value="1"/>
</dbReference>
<feature type="modified residue" description="4-aspartylphosphate" evidence="4">
    <location>
        <position position="61"/>
    </location>
</feature>
<keyword evidence="2" id="KW-0238">DNA-binding</keyword>
<evidence type="ECO:0000256" key="2">
    <source>
        <dbReference type="ARBA" id="ARBA00023125"/>
    </source>
</evidence>